<feature type="domain" description="DUF362" evidence="1">
    <location>
        <begin position="35"/>
        <end position="238"/>
    </location>
</feature>
<dbReference type="AlphaFoldDB" id="A0A2D6M1G4"/>
<dbReference type="InterPro" id="IPR007160">
    <property type="entry name" value="DUF362"/>
</dbReference>
<gene>
    <name evidence="2" type="ORF">CL943_03095</name>
</gene>
<dbReference type="EMBL" id="NZBU01000009">
    <property type="protein sequence ID" value="MAG22264.1"/>
    <property type="molecule type" value="Genomic_DNA"/>
</dbReference>
<evidence type="ECO:0000259" key="1">
    <source>
        <dbReference type="Pfam" id="PF04015"/>
    </source>
</evidence>
<dbReference type="Gene3D" id="3.40.50.11440">
    <property type="match status" value="1"/>
</dbReference>
<comment type="caution">
    <text evidence="2">The sequence shown here is derived from an EMBL/GenBank/DDBJ whole genome shotgun (WGS) entry which is preliminary data.</text>
</comment>
<name>A0A2D6M1G4_9ARCH</name>
<protein>
    <recommendedName>
        <fullName evidence="1">DUF362 domain-containing protein</fullName>
    </recommendedName>
</protein>
<organism evidence="2 3">
    <name type="scientific">Candidatus Iainarchaeum sp</name>
    <dbReference type="NCBI Taxonomy" id="3101447"/>
    <lineage>
        <taxon>Archaea</taxon>
        <taxon>Candidatus Iainarchaeota</taxon>
        <taxon>Candidatus Iainarchaeia</taxon>
        <taxon>Candidatus Iainarchaeales</taxon>
        <taxon>Candidatus Iainarchaeaceae</taxon>
        <taxon>Candidatus Iainarchaeum</taxon>
    </lineage>
</organism>
<evidence type="ECO:0000313" key="2">
    <source>
        <dbReference type="EMBL" id="MAG22264.1"/>
    </source>
</evidence>
<dbReference type="Pfam" id="PF04015">
    <property type="entry name" value="DUF362"/>
    <property type="match status" value="1"/>
</dbReference>
<reference evidence="3" key="1">
    <citation type="submission" date="2017-09" db="EMBL/GenBank/DDBJ databases">
        <title>The Reconstruction of 2,631 Draft Metagenome-Assembled Genomes from the Global Oceans.</title>
        <authorList>
            <person name="Tully B.J."/>
            <person name="Graham E.D."/>
            <person name="Heidelberg J.F."/>
        </authorList>
    </citation>
    <scope>NUCLEOTIDE SEQUENCE [LARGE SCALE GENOMIC DNA]</scope>
</reference>
<dbReference type="Proteomes" id="UP000226592">
    <property type="component" value="Unassembled WGS sequence"/>
</dbReference>
<accession>A0A2D6M1G4</accession>
<proteinExistence type="predicted"/>
<evidence type="ECO:0000313" key="3">
    <source>
        <dbReference type="Proteomes" id="UP000226592"/>
    </source>
</evidence>
<sequence>MPAKVFLIQKEFLQKLPATFQKLGFKQRFENKSTAVKVHMGEYGNLNYVRPPIVGKCVEELLAVGAKPFLFDSLTKYHGNRFTVEDYKETARKNGFTEETIGCPIVISNETVNAEGFMDREVGLCKDVVDADAIFTISHCKGHGFAGFGGAIKNLGFGAVNQETKNVVHGNKRKLLEFIANQCFAVLKQFENGNSIYVNVLNDISKLCDCHGDAGFGIMKGIGIAVSDNIAAIDRASIDLINKEFGQDFFEHLNHIDPRPQYELLEQHGILSDYFLEVI</sequence>